<dbReference type="Proteomes" id="UP000662783">
    <property type="component" value="Chromosome"/>
</dbReference>
<evidence type="ECO:0000313" key="2">
    <source>
        <dbReference type="Proteomes" id="UP000662783"/>
    </source>
</evidence>
<organism evidence="1 2">
    <name type="scientific">Fulvivirga lutea</name>
    <dbReference type="NCBI Taxonomy" id="2810512"/>
    <lineage>
        <taxon>Bacteria</taxon>
        <taxon>Pseudomonadati</taxon>
        <taxon>Bacteroidota</taxon>
        <taxon>Cytophagia</taxon>
        <taxon>Cytophagales</taxon>
        <taxon>Fulvivirgaceae</taxon>
        <taxon>Fulvivirga</taxon>
    </lineage>
</organism>
<proteinExistence type="predicted"/>
<dbReference type="AlphaFoldDB" id="A0A975A169"/>
<dbReference type="KEGG" id="fuv:JR347_16720"/>
<reference evidence="1" key="1">
    <citation type="submission" date="2021-02" db="EMBL/GenBank/DDBJ databases">
        <title>Fulvivirga sp. S481 isolated from sea water.</title>
        <authorList>
            <person name="Bae S.S."/>
            <person name="Baek K."/>
        </authorList>
    </citation>
    <scope>NUCLEOTIDE SEQUENCE</scope>
    <source>
        <strain evidence="1">S481</strain>
    </source>
</reference>
<evidence type="ECO:0000313" key="1">
    <source>
        <dbReference type="EMBL" id="QSE97212.1"/>
    </source>
</evidence>
<sequence length="146" mass="17115">MSKLNCLIGDIISGFVRTEFILSQILSELGFRENRIDFFADSRTEKKLQSIRKEFEESELPKKHQFIGLIDELDELRKKRNIVVHSLVLTNVEDRDNHMFHNYQKIKGGILNKTTQFNTSDLENIHVEIREIHNALHTLHWGEKSG</sequence>
<name>A0A975A169_9BACT</name>
<keyword evidence="2" id="KW-1185">Reference proteome</keyword>
<dbReference type="EMBL" id="CP070608">
    <property type="protein sequence ID" value="QSE97212.1"/>
    <property type="molecule type" value="Genomic_DNA"/>
</dbReference>
<dbReference type="RefSeq" id="WP_205721725.1">
    <property type="nucleotide sequence ID" value="NZ_CP070608.1"/>
</dbReference>
<gene>
    <name evidence="1" type="ORF">JR347_16720</name>
</gene>
<protein>
    <submittedName>
        <fullName evidence="1">Uncharacterized protein</fullName>
    </submittedName>
</protein>
<accession>A0A975A169</accession>